<dbReference type="STRING" id="79200.A0A175YF23"/>
<proteinExistence type="predicted"/>
<evidence type="ECO:0000313" key="2">
    <source>
        <dbReference type="EMBL" id="KZM82256.1"/>
    </source>
</evidence>
<gene>
    <name evidence="2" type="ORF">DCAR_029860</name>
    <name evidence="3" type="ORF">DCAR_0934500</name>
</gene>
<dbReference type="Gramene" id="KZM82256">
    <property type="protein sequence ID" value="KZM82256"/>
    <property type="gene ID" value="DCAR_029860"/>
</dbReference>
<sequence length="101" mass="11165">MNQGRNQLSVIREVCLYRCKLDWDPGASEAELLKPLEDLLNSPTPFVSGTKVPPPGEKNDNDVEDAASEQVPYYASDPDVGFATSDFPEVPKESLPSKYSY</sequence>
<evidence type="ECO:0000313" key="4">
    <source>
        <dbReference type="Proteomes" id="UP000077755"/>
    </source>
</evidence>
<reference evidence="3" key="2">
    <citation type="submission" date="2022-03" db="EMBL/GenBank/DDBJ databases">
        <title>Draft title - Genomic analysis of global carrot germplasm unveils the trajectory of domestication and the origin of high carotenoid orange carrot.</title>
        <authorList>
            <person name="Iorizzo M."/>
            <person name="Ellison S."/>
            <person name="Senalik D."/>
            <person name="Macko-Podgorni A."/>
            <person name="Grzebelus D."/>
            <person name="Bostan H."/>
            <person name="Rolling W."/>
            <person name="Curaba J."/>
            <person name="Simon P."/>
        </authorList>
    </citation>
    <scope>NUCLEOTIDE SEQUENCE</scope>
    <source>
        <tissue evidence="3">Leaf</tissue>
    </source>
</reference>
<dbReference type="Proteomes" id="UP000077755">
    <property type="component" value="Chromosome 9"/>
</dbReference>
<protein>
    <submittedName>
        <fullName evidence="2">Uncharacterized protein</fullName>
    </submittedName>
</protein>
<dbReference type="AlphaFoldDB" id="A0A175YF23"/>
<evidence type="ECO:0000313" key="3">
    <source>
        <dbReference type="EMBL" id="WOH14970.1"/>
    </source>
</evidence>
<dbReference type="EMBL" id="CP093351">
    <property type="protein sequence ID" value="WOH14970.1"/>
    <property type="molecule type" value="Genomic_DNA"/>
</dbReference>
<evidence type="ECO:0000256" key="1">
    <source>
        <dbReference type="SAM" id="MobiDB-lite"/>
    </source>
</evidence>
<accession>A0A175YF23</accession>
<dbReference type="EMBL" id="LNRQ01000009">
    <property type="protein sequence ID" value="KZM82256.1"/>
    <property type="molecule type" value="Genomic_DNA"/>
</dbReference>
<organism evidence="2">
    <name type="scientific">Daucus carota subsp. sativus</name>
    <name type="common">Carrot</name>
    <dbReference type="NCBI Taxonomy" id="79200"/>
    <lineage>
        <taxon>Eukaryota</taxon>
        <taxon>Viridiplantae</taxon>
        <taxon>Streptophyta</taxon>
        <taxon>Embryophyta</taxon>
        <taxon>Tracheophyta</taxon>
        <taxon>Spermatophyta</taxon>
        <taxon>Magnoliopsida</taxon>
        <taxon>eudicotyledons</taxon>
        <taxon>Gunneridae</taxon>
        <taxon>Pentapetalae</taxon>
        <taxon>asterids</taxon>
        <taxon>campanulids</taxon>
        <taxon>Apiales</taxon>
        <taxon>Apiaceae</taxon>
        <taxon>Apioideae</taxon>
        <taxon>Scandiceae</taxon>
        <taxon>Daucinae</taxon>
        <taxon>Daucus</taxon>
        <taxon>Daucus sect. Daucus</taxon>
    </lineage>
</organism>
<name>A0A175YF23_DAUCS</name>
<keyword evidence="4" id="KW-1185">Reference proteome</keyword>
<reference evidence="2" key="1">
    <citation type="journal article" date="2016" name="Nat. Genet.">
        <title>A high-quality carrot genome assembly provides new insights into carotenoid accumulation and asterid genome evolution.</title>
        <authorList>
            <person name="Iorizzo M."/>
            <person name="Ellison S."/>
            <person name="Senalik D."/>
            <person name="Zeng P."/>
            <person name="Satapoomin P."/>
            <person name="Huang J."/>
            <person name="Bowman M."/>
            <person name="Iovene M."/>
            <person name="Sanseverino W."/>
            <person name="Cavagnaro P."/>
            <person name="Yildiz M."/>
            <person name="Macko-Podgorni A."/>
            <person name="Moranska E."/>
            <person name="Grzebelus E."/>
            <person name="Grzebelus D."/>
            <person name="Ashrafi H."/>
            <person name="Zheng Z."/>
            <person name="Cheng S."/>
            <person name="Spooner D."/>
            <person name="Van Deynze A."/>
            <person name="Simon P."/>
        </authorList>
    </citation>
    <scope>NUCLEOTIDE SEQUENCE [LARGE SCALE GENOMIC DNA]</scope>
    <source>
        <tissue evidence="2">Leaf</tissue>
    </source>
</reference>
<feature type="region of interest" description="Disordered" evidence="1">
    <location>
        <begin position="41"/>
        <end position="101"/>
    </location>
</feature>